<evidence type="ECO:0000259" key="4">
    <source>
        <dbReference type="PROSITE" id="PS50949"/>
    </source>
</evidence>
<evidence type="ECO:0000256" key="3">
    <source>
        <dbReference type="ARBA" id="ARBA00023163"/>
    </source>
</evidence>
<evidence type="ECO:0000313" key="6">
    <source>
        <dbReference type="Proteomes" id="UP000053429"/>
    </source>
</evidence>
<dbReference type="GO" id="GO:0003700">
    <property type="term" value="F:DNA-binding transcription factor activity"/>
    <property type="evidence" value="ECO:0007669"/>
    <property type="project" value="InterPro"/>
</dbReference>
<keyword evidence="1" id="KW-0805">Transcription regulation</keyword>
<dbReference type="STRING" id="661399.AQJ67_37390"/>
<dbReference type="InterPro" id="IPR036390">
    <property type="entry name" value="WH_DNA-bd_sf"/>
</dbReference>
<dbReference type="GO" id="GO:0003677">
    <property type="term" value="F:DNA binding"/>
    <property type="evidence" value="ECO:0007669"/>
    <property type="project" value="UniProtKB-KW"/>
</dbReference>
<dbReference type="GO" id="GO:0045892">
    <property type="term" value="P:negative regulation of DNA-templated transcription"/>
    <property type="evidence" value="ECO:0007669"/>
    <property type="project" value="TreeGrafter"/>
</dbReference>
<dbReference type="PANTHER" id="PTHR44846">
    <property type="entry name" value="MANNOSYL-D-GLYCERATE TRANSPORT/METABOLISM SYSTEM REPRESSOR MNGR-RELATED"/>
    <property type="match status" value="1"/>
</dbReference>
<dbReference type="SUPFAM" id="SSF46785">
    <property type="entry name" value="Winged helix' DNA-binding domain"/>
    <property type="match status" value="1"/>
</dbReference>
<dbReference type="PROSITE" id="PS50949">
    <property type="entry name" value="HTH_GNTR"/>
    <property type="match status" value="1"/>
</dbReference>
<proteinExistence type="predicted"/>
<dbReference type="Gene3D" id="3.40.1410.10">
    <property type="entry name" value="Chorismate lyase-like"/>
    <property type="match status" value="1"/>
</dbReference>
<accession>A0A101TKK0</accession>
<organism evidence="5 6">
    <name type="scientific">Streptomyces caeruleatus</name>
    <dbReference type="NCBI Taxonomy" id="661399"/>
    <lineage>
        <taxon>Bacteria</taxon>
        <taxon>Bacillati</taxon>
        <taxon>Actinomycetota</taxon>
        <taxon>Actinomycetes</taxon>
        <taxon>Kitasatosporales</taxon>
        <taxon>Streptomycetaceae</taxon>
        <taxon>Streptomyces</taxon>
    </lineage>
</organism>
<dbReference type="SUPFAM" id="SSF64288">
    <property type="entry name" value="Chorismate lyase-like"/>
    <property type="match status" value="1"/>
</dbReference>
<dbReference type="PANTHER" id="PTHR44846:SF17">
    <property type="entry name" value="GNTR-FAMILY TRANSCRIPTIONAL REGULATOR"/>
    <property type="match status" value="1"/>
</dbReference>
<dbReference type="OrthoDB" id="3517122at2"/>
<keyword evidence="6" id="KW-1185">Reference proteome</keyword>
<protein>
    <submittedName>
        <fullName evidence="5">GntR family transcriptional regulator</fullName>
    </submittedName>
</protein>
<dbReference type="EMBL" id="LMWY01000052">
    <property type="protein sequence ID" value="KUN94040.1"/>
    <property type="molecule type" value="Genomic_DNA"/>
</dbReference>
<comment type="caution">
    <text evidence="5">The sequence shown here is derived from an EMBL/GenBank/DDBJ whole genome shotgun (WGS) entry which is preliminary data.</text>
</comment>
<dbReference type="AlphaFoldDB" id="A0A101TKK0"/>
<name>A0A101TKK0_9ACTN</name>
<sequence>MTEREHIERAPSMYMQVAQRMADDIRKGRYQPGDLLPSETQMVEMYGVGKHTARSAVAELRRMGLVESQQGKGSIVLAVGGVLPATRIDRSIHRTTKGSWSLPETKETQAPAVSRCALDGPPADLLDQHDQDAISVDRTLYNPATGARMAHRVLIPLATAADVPTLAEQPDAEVAELYRQLAEAGLTLSFTDHVTARTPYPDERASLGLSDASPLLITYRVTADADQDRPLLCEELKAPAATCQLTFPVMPTKAAAKRAPRRRAQSA</sequence>
<feature type="domain" description="HTH gntR-type" evidence="4">
    <location>
        <begin position="11"/>
        <end position="79"/>
    </location>
</feature>
<keyword evidence="2" id="KW-0238">DNA-binding</keyword>
<dbReference type="RefSeq" id="WP_062723938.1">
    <property type="nucleotide sequence ID" value="NZ_KQ948940.1"/>
</dbReference>
<dbReference type="SMART" id="SM00345">
    <property type="entry name" value="HTH_GNTR"/>
    <property type="match status" value="1"/>
</dbReference>
<reference evidence="5 6" key="1">
    <citation type="submission" date="2015-10" db="EMBL/GenBank/DDBJ databases">
        <title>Draft genome sequence of Streptomyces caeruleatus NRRL B-24802, type strain for the species Streptomyces caeruleatus.</title>
        <authorList>
            <person name="Ruckert C."/>
            <person name="Winkler A."/>
            <person name="Kalinowski J."/>
            <person name="Kampfer P."/>
            <person name="Glaeser S."/>
        </authorList>
    </citation>
    <scope>NUCLEOTIDE SEQUENCE [LARGE SCALE GENOMIC DNA]</scope>
    <source>
        <strain evidence="5 6">NRRL B-24802</strain>
    </source>
</reference>
<dbReference type="Proteomes" id="UP000053429">
    <property type="component" value="Unassembled WGS sequence"/>
</dbReference>
<dbReference type="InterPro" id="IPR000524">
    <property type="entry name" value="Tscrpt_reg_HTH_GntR"/>
</dbReference>
<dbReference type="PRINTS" id="PR00035">
    <property type="entry name" value="HTHGNTR"/>
</dbReference>
<dbReference type="InterPro" id="IPR050679">
    <property type="entry name" value="Bact_HTH_transcr_reg"/>
</dbReference>
<dbReference type="InterPro" id="IPR036388">
    <property type="entry name" value="WH-like_DNA-bd_sf"/>
</dbReference>
<dbReference type="InterPro" id="IPR028978">
    <property type="entry name" value="Chorismate_lyase_/UTRA_dom_sf"/>
</dbReference>
<evidence type="ECO:0000256" key="1">
    <source>
        <dbReference type="ARBA" id="ARBA00023015"/>
    </source>
</evidence>
<evidence type="ECO:0000256" key="2">
    <source>
        <dbReference type="ARBA" id="ARBA00023125"/>
    </source>
</evidence>
<dbReference type="CDD" id="cd07377">
    <property type="entry name" value="WHTH_GntR"/>
    <property type="match status" value="1"/>
</dbReference>
<evidence type="ECO:0000313" key="5">
    <source>
        <dbReference type="EMBL" id="KUN94040.1"/>
    </source>
</evidence>
<gene>
    <name evidence="5" type="ORF">AQJ67_37390</name>
</gene>
<dbReference type="Pfam" id="PF00392">
    <property type="entry name" value="GntR"/>
    <property type="match status" value="1"/>
</dbReference>
<keyword evidence="3" id="KW-0804">Transcription</keyword>
<dbReference type="Gene3D" id="1.10.10.10">
    <property type="entry name" value="Winged helix-like DNA-binding domain superfamily/Winged helix DNA-binding domain"/>
    <property type="match status" value="1"/>
</dbReference>